<protein>
    <recommendedName>
        <fullName evidence="4">Glycoside hydrolase family 38 N-terminal domain-containing protein</fullName>
    </recommendedName>
</protein>
<keyword evidence="3" id="KW-1185">Reference proteome</keyword>
<name>A0A5C5VIG3_9BACT</name>
<comment type="caution">
    <text evidence="2">The sequence shown here is derived from an EMBL/GenBank/DDBJ whole genome shotgun (WGS) entry which is preliminary data.</text>
</comment>
<evidence type="ECO:0000256" key="1">
    <source>
        <dbReference type="SAM" id="MobiDB-lite"/>
    </source>
</evidence>
<feature type="compositionally biased region" description="Low complexity" evidence="1">
    <location>
        <begin position="546"/>
        <end position="558"/>
    </location>
</feature>
<organism evidence="2 3">
    <name type="scientific">Posidoniimonas corsicana</name>
    <dbReference type="NCBI Taxonomy" id="1938618"/>
    <lineage>
        <taxon>Bacteria</taxon>
        <taxon>Pseudomonadati</taxon>
        <taxon>Planctomycetota</taxon>
        <taxon>Planctomycetia</taxon>
        <taxon>Pirellulales</taxon>
        <taxon>Lacipirellulaceae</taxon>
        <taxon>Posidoniimonas</taxon>
    </lineage>
</organism>
<reference evidence="2 3" key="1">
    <citation type="submission" date="2019-02" db="EMBL/GenBank/DDBJ databases">
        <title>Deep-cultivation of Planctomycetes and their phenomic and genomic characterization uncovers novel biology.</title>
        <authorList>
            <person name="Wiegand S."/>
            <person name="Jogler M."/>
            <person name="Boedeker C."/>
            <person name="Pinto D."/>
            <person name="Vollmers J."/>
            <person name="Rivas-Marin E."/>
            <person name="Kohn T."/>
            <person name="Peeters S.H."/>
            <person name="Heuer A."/>
            <person name="Rast P."/>
            <person name="Oberbeckmann S."/>
            <person name="Bunk B."/>
            <person name="Jeske O."/>
            <person name="Meyerdierks A."/>
            <person name="Storesund J.E."/>
            <person name="Kallscheuer N."/>
            <person name="Luecker S."/>
            <person name="Lage O.M."/>
            <person name="Pohl T."/>
            <person name="Merkel B.J."/>
            <person name="Hornburger P."/>
            <person name="Mueller R.-W."/>
            <person name="Bruemmer F."/>
            <person name="Labrenz M."/>
            <person name="Spormann A.M."/>
            <person name="Op Den Camp H."/>
            <person name="Overmann J."/>
            <person name="Amann R."/>
            <person name="Jetten M.S.M."/>
            <person name="Mascher T."/>
            <person name="Medema M.H."/>
            <person name="Devos D.P."/>
            <person name="Kaster A.-K."/>
            <person name="Ovreas L."/>
            <person name="Rohde M."/>
            <person name="Galperin M.Y."/>
            <person name="Jogler C."/>
        </authorList>
    </citation>
    <scope>NUCLEOTIDE SEQUENCE [LARGE SCALE GENOMIC DNA]</scope>
    <source>
        <strain evidence="2 3">KOR34</strain>
    </source>
</reference>
<evidence type="ECO:0008006" key="4">
    <source>
        <dbReference type="Google" id="ProtNLM"/>
    </source>
</evidence>
<feature type="region of interest" description="Disordered" evidence="1">
    <location>
        <begin position="537"/>
        <end position="558"/>
    </location>
</feature>
<evidence type="ECO:0000313" key="2">
    <source>
        <dbReference type="EMBL" id="TWT37901.1"/>
    </source>
</evidence>
<dbReference type="Proteomes" id="UP000316714">
    <property type="component" value="Unassembled WGS sequence"/>
</dbReference>
<accession>A0A5C5VIG3</accession>
<gene>
    <name evidence="2" type="ORF">KOR34_28670</name>
</gene>
<proteinExistence type="predicted"/>
<dbReference type="OrthoDB" id="222074at2"/>
<dbReference type="EMBL" id="SIHJ01000001">
    <property type="protein sequence ID" value="TWT37901.1"/>
    <property type="molecule type" value="Genomic_DNA"/>
</dbReference>
<dbReference type="AlphaFoldDB" id="A0A5C5VIG3"/>
<evidence type="ECO:0000313" key="3">
    <source>
        <dbReference type="Proteomes" id="UP000316714"/>
    </source>
</evidence>
<sequence length="875" mass="93975">MHLRSVIAVLPCDGLGDFPTHLSEQDSATVLHSWTAAWRPELLAQTGGLPRVGSAHSPPAPENIPSALAIVPQLSETPELAAWRDALAEASDHGVVLLEGFEHRDQIIAAAVERGLPLTEHGSRWAPEFYALGYAFVQAELLTHSLSYGAIISLDELERRVVEAARAAVEGDDPSVESGLRGAYDLLEQVRDHSFAVQTYLLDLVLLNERTLGGRLERELEEDSPKTFLVSPEVGSALLEQGGPQLSRLREQSVAAACGVESLAGESPEGLRRHVAEAESLARQISPAGHPAIAHTHGGLPPRLASTAAAVDAAGLLVVPLDGLSPPVVDQTRFAWLNPDGDFTETLVCKPRDAGAAAALLGFASQLSDSLYREHLSTEVFAAWAGCRHELFGDLRRVAARSTLLGTMMTVDQYFSETQGVAPNSTIYDDQLAVYTGPGARPEIDANLAAVAGYASALVGGPAASGDSAEDLAALLGRAVVKAKPPAGGSGGRLVFNACSFKRTVLAGGLDETTGRCDLLTAEIVPDVPALGYRVIGDGPPPTQSPTQTADAPARATPAAVQNEHYQVLLDPESGGVRTLRTQSKRRNRLSQRLAVRRGTSRIDLPIRFELDEPRVLACTQDRGAAISAGKIFDLKGGLVARFEQRFYLLARCNRLYIDVLIDAEDATTSLDELRFVSRFALPEADWLINRGVQWSRLPTHRTAFAANEYVHASVGEDSLTLCGTGFGEHLRFGGRMLDSFLPMDADGRCRSRLAVALDEPRPLRVWLDLESQLRPAPIAPCAASAGESGWLVHQDCGNVQISRVRFVDDGPALRLELIETEGRSADVRVQLAKRPSAAYWLGPGGQRRGSLDQLGDSVVLPLNAYESRLIELSW</sequence>